<evidence type="ECO:0000313" key="1">
    <source>
        <dbReference type="EMBL" id="AJF79924.1"/>
    </source>
</evidence>
<accession>A0A0C4Y2V2</accession>
<dbReference type="AlphaFoldDB" id="A0A0C4Y2V2"/>
<keyword evidence="1" id="KW-0614">Plasmid</keyword>
<dbReference type="RefSeq" id="WP_000787564.1">
    <property type="nucleotide sequence ID" value="NZ_CP018144.1"/>
</dbReference>
<dbReference type="EMBL" id="KM922672">
    <property type="protein sequence ID" value="AJF79924.1"/>
    <property type="molecule type" value="Genomic_DNA"/>
</dbReference>
<sequence length="65" mass="7798">MKNEYSDSELEKLWCELSKIAIAVNENFIEQDFIFFEAGTDIIEIWIWFDQLHSKGVKWLQDNID</sequence>
<geneLocation type="plasmid" evidence="1">
    <name>pAZJ221</name>
</geneLocation>
<protein>
    <submittedName>
        <fullName evidence="1">Uncharacterized protein</fullName>
    </submittedName>
</protein>
<dbReference type="PATRIC" id="fig|470.1342.peg.3919"/>
<name>A0A0C4Y2V2_ACIBA</name>
<reference evidence="1" key="2">
    <citation type="journal article" date="2015" name="Antimicrob. Agents Chemother.">
        <title>Dissemination of blaOXA-23 in Acinetobacter spp. in China: Main Roles of Conjugative Plasmid pAZJ221 and Transposon Tn2009.</title>
        <authorList>
            <person name="Liu L.L."/>
            <person name="Ji S.J."/>
            <person name="Ruan Z."/>
            <person name="Fu Y."/>
            <person name="Fu Y.Q."/>
            <person name="Wang Y.F."/>
            <person name="Yu Y.S."/>
        </authorList>
    </citation>
    <scope>NUCLEOTIDE SEQUENCE</scope>
    <source>
        <strain evidence="1">A221</strain>
        <plasmid evidence="1">pAZJ221</plasmid>
    </source>
</reference>
<gene>
    <name evidence="1" type="ORF">NG19_0088</name>
</gene>
<reference evidence="1" key="1">
    <citation type="submission" date="2014-10" db="EMBL/GenBank/DDBJ databases">
        <authorList>
            <person name="Liu L."/>
            <person name="Ji S."/>
            <person name="Ruan Z."/>
            <person name="Fu Y."/>
            <person name="Fu Y."/>
            <person name="Wang Y."/>
            <person name="Yu Y."/>
        </authorList>
    </citation>
    <scope>NUCLEOTIDE SEQUENCE</scope>
    <source>
        <strain evidence="1">A221</strain>
        <plasmid evidence="1">pAZJ221</plasmid>
    </source>
</reference>
<proteinExistence type="predicted"/>
<organism evidence="1">
    <name type="scientific">Acinetobacter baumannii</name>
    <dbReference type="NCBI Taxonomy" id="470"/>
    <lineage>
        <taxon>Bacteria</taxon>
        <taxon>Pseudomonadati</taxon>
        <taxon>Pseudomonadota</taxon>
        <taxon>Gammaproteobacteria</taxon>
        <taxon>Moraxellales</taxon>
        <taxon>Moraxellaceae</taxon>
        <taxon>Acinetobacter</taxon>
        <taxon>Acinetobacter calcoaceticus/baumannii complex</taxon>
    </lineage>
</organism>